<reference evidence="14 15" key="1">
    <citation type="journal article" date="2018" name="Evol. Lett.">
        <title>Horizontal gene cluster transfer increased hallucinogenic mushroom diversity.</title>
        <authorList>
            <person name="Reynolds H.T."/>
            <person name="Vijayakumar V."/>
            <person name="Gluck-Thaler E."/>
            <person name="Korotkin H.B."/>
            <person name="Matheny P.B."/>
            <person name="Slot J.C."/>
        </authorList>
    </citation>
    <scope>NUCLEOTIDE SEQUENCE [LARGE SCALE GENOMIC DNA]</scope>
    <source>
        <strain evidence="14 15">2631</strain>
    </source>
</reference>
<dbReference type="Pfam" id="PF10397">
    <property type="entry name" value="ADSL_C"/>
    <property type="match status" value="1"/>
</dbReference>
<dbReference type="FunFam" id="1.10.275.60:FF:000001">
    <property type="entry name" value="Adenylosuccinate lyase"/>
    <property type="match status" value="1"/>
</dbReference>
<dbReference type="Proteomes" id="UP000283269">
    <property type="component" value="Unassembled WGS sequence"/>
</dbReference>
<dbReference type="FunCoup" id="A0A409XTX5">
    <property type="interactions" value="455"/>
</dbReference>
<evidence type="ECO:0000256" key="1">
    <source>
        <dbReference type="ARBA" id="ARBA00000598"/>
    </source>
</evidence>
<comment type="subunit">
    <text evidence="5">Homotetramer. Residues from neighboring subunits contribute catalytic and substrate-binding residues to each active site.</text>
</comment>
<dbReference type="SMART" id="SM00998">
    <property type="entry name" value="ADSL_C"/>
    <property type="match status" value="1"/>
</dbReference>
<dbReference type="OrthoDB" id="406045at2759"/>
<comment type="pathway">
    <text evidence="2 12">Purine metabolism; IMP biosynthesis via de novo pathway; 5-amino-1-(5-phospho-D-ribosyl)imidazole-4-carboxamide from 5-amino-1-(5-phospho-D-ribosyl)imidazole-4-carboxylate: step 2/2.</text>
</comment>
<name>A0A409XTX5_PSICY</name>
<evidence type="ECO:0000256" key="3">
    <source>
        <dbReference type="ARBA" id="ARBA00004734"/>
    </source>
</evidence>
<evidence type="ECO:0000313" key="15">
    <source>
        <dbReference type="Proteomes" id="UP000283269"/>
    </source>
</evidence>
<dbReference type="Gene3D" id="1.20.200.10">
    <property type="entry name" value="Fumarase/aspartase (Central domain)"/>
    <property type="match status" value="1"/>
</dbReference>
<dbReference type="UniPathway" id="UPA00074">
    <property type="reaction ID" value="UER00132"/>
</dbReference>
<keyword evidence="8 12" id="KW-0658">Purine biosynthesis</keyword>
<evidence type="ECO:0000259" key="13">
    <source>
        <dbReference type="SMART" id="SM00998"/>
    </source>
</evidence>
<dbReference type="NCBIfam" id="TIGR00928">
    <property type="entry name" value="purB"/>
    <property type="match status" value="1"/>
</dbReference>
<dbReference type="InterPro" id="IPR022761">
    <property type="entry name" value="Fumarate_lyase_N"/>
</dbReference>
<dbReference type="Gene3D" id="1.10.275.60">
    <property type="match status" value="1"/>
</dbReference>
<keyword evidence="9 12" id="KW-0456">Lyase</keyword>
<dbReference type="SUPFAM" id="SSF48557">
    <property type="entry name" value="L-aspartase-like"/>
    <property type="match status" value="1"/>
</dbReference>
<dbReference type="GO" id="GO:0070626">
    <property type="term" value="F:(S)-2-(5-amino-1-(5-phospho-D-ribosyl)imidazole-4-carboxamido) succinate lyase (fumarate-forming) activity"/>
    <property type="evidence" value="ECO:0007669"/>
    <property type="project" value="TreeGrafter"/>
</dbReference>
<accession>A0A409XTX5</accession>
<comment type="catalytic activity">
    <reaction evidence="11 12">
        <text>N(6)-(1,2-dicarboxyethyl)-AMP = fumarate + AMP</text>
        <dbReference type="Rhea" id="RHEA:16853"/>
        <dbReference type="ChEBI" id="CHEBI:29806"/>
        <dbReference type="ChEBI" id="CHEBI:57567"/>
        <dbReference type="ChEBI" id="CHEBI:456215"/>
        <dbReference type="EC" id="4.3.2.2"/>
    </reaction>
</comment>
<dbReference type="PANTHER" id="PTHR43172:SF1">
    <property type="entry name" value="ADENYLOSUCCINATE LYASE"/>
    <property type="match status" value="1"/>
</dbReference>
<evidence type="ECO:0000256" key="10">
    <source>
        <dbReference type="ARBA" id="ARBA00030717"/>
    </source>
</evidence>
<dbReference type="GO" id="GO:0005829">
    <property type="term" value="C:cytosol"/>
    <property type="evidence" value="ECO:0007669"/>
    <property type="project" value="TreeGrafter"/>
</dbReference>
<dbReference type="InParanoid" id="A0A409XTX5"/>
<sequence length="484" mass="54368">MEAFETYQTPLSSRYASKEMANLFSPAKRFYTWRALWLNLAIAEKQLGLPISEEAIEQMKANLNLTPEQFEIAAVEEKKRRHDVMAHVHTFGQVAPAAAGIIHLGATSCYVTDNADLIFLREGLGYLIRGLGILISRLSAFAAQYRDLPTLGFTHFQPAQLTTVGKRATLWIQELLWDLRNLKRVRDDIGFRGVKGTTGTQASFLALFDGDHQKVEELDELVTKLSGFEYAYPVTSQTYSRKIDADVLAPLASLGATAHKIATDIRLLANLKEIEEPFESTQIGSSAMAYKRNPMRSERVCSLARHLMVLHQNALMTSSVQWFERTLDDSANRRITLPEAFLTADIVLSTLQNVSEGLVVYPKVIARRISQELPFMATENVIMALVKKGGDRQEAHEKIRVLSHEAGHQVKQLGLENDLIERIRADPYFNPIKDELDSLLDPASFIGRAPEQVDSFLEKWVQPALEDPEIKTAIAKSRKVDLHV</sequence>
<evidence type="ECO:0000256" key="8">
    <source>
        <dbReference type="ARBA" id="ARBA00022755"/>
    </source>
</evidence>
<dbReference type="GO" id="GO:0044208">
    <property type="term" value="P:'de novo' AMP biosynthetic process"/>
    <property type="evidence" value="ECO:0007669"/>
    <property type="project" value="UniProtKB-UniPathway"/>
</dbReference>
<comment type="caution">
    <text evidence="14">The sequence shown here is derived from an EMBL/GenBank/DDBJ whole genome shotgun (WGS) entry which is preliminary data.</text>
</comment>
<dbReference type="InterPro" id="IPR004769">
    <property type="entry name" value="Pur_lyase"/>
</dbReference>
<dbReference type="EC" id="4.3.2.2" evidence="6 12"/>
<protein>
    <recommendedName>
        <fullName evidence="7 12">Adenylosuccinate lyase</fullName>
        <shortName evidence="12">ASL</shortName>
        <ecNumber evidence="6 12">4.3.2.2</ecNumber>
    </recommendedName>
    <alternativeName>
        <fullName evidence="10 12">Adenylosuccinase</fullName>
    </alternativeName>
</protein>
<dbReference type="Pfam" id="PF00206">
    <property type="entry name" value="Lyase_1"/>
    <property type="match status" value="1"/>
</dbReference>
<comment type="similarity">
    <text evidence="4 12">Belongs to the lyase 1 family. Adenylosuccinate lyase subfamily.</text>
</comment>
<organism evidence="14 15">
    <name type="scientific">Psilocybe cyanescens</name>
    <dbReference type="NCBI Taxonomy" id="93625"/>
    <lineage>
        <taxon>Eukaryota</taxon>
        <taxon>Fungi</taxon>
        <taxon>Dikarya</taxon>
        <taxon>Basidiomycota</taxon>
        <taxon>Agaricomycotina</taxon>
        <taxon>Agaricomycetes</taxon>
        <taxon>Agaricomycetidae</taxon>
        <taxon>Agaricales</taxon>
        <taxon>Agaricineae</taxon>
        <taxon>Strophariaceae</taxon>
        <taxon>Psilocybe</taxon>
    </lineage>
</organism>
<evidence type="ECO:0000256" key="6">
    <source>
        <dbReference type="ARBA" id="ARBA00012339"/>
    </source>
</evidence>
<evidence type="ECO:0000313" key="14">
    <source>
        <dbReference type="EMBL" id="PPQ94279.1"/>
    </source>
</evidence>
<evidence type="ECO:0000256" key="9">
    <source>
        <dbReference type="ARBA" id="ARBA00023239"/>
    </source>
</evidence>
<evidence type="ECO:0000256" key="11">
    <source>
        <dbReference type="ARBA" id="ARBA00047513"/>
    </source>
</evidence>
<dbReference type="InterPro" id="IPR008948">
    <property type="entry name" value="L-Aspartase-like"/>
</dbReference>
<dbReference type="UniPathway" id="UPA00075">
    <property type="reaction ID" value="UER00336"/>
</dbReference>
<dbReference type="Gene3D" id="1.10.40.30">
    <property type="entry name" value="Fumarase/aspartase (C-terminal domain)"/>
    <property type="match status" value="1"/>
</dbReference>
<dbReference type="PROSITE" id="PS00163">
    <property type="entry name" value="FUMARATE_LYASES"/>
    <property type="match status" value="1"/>
</dbReference>
<evidence type="ECO:0000256" key="4">
    <source>
        <dbReference type="ARBA" id="ARBA00008273"/>
    </source>
</evidence>
<dbReference type="PANTHER" id="PTHR43172">
    <property type="entry name" value="ADENYLOSUCCINATE LYASE"/>
    <property type="match status" value="1"/>
</dbReference>
<dbReference type="STRING" id="93625.A0A409XTX5"/>
<dbReference type="InterPro" id="IPR020557">
    <property type="entry name" value="Fumarate_lyase_CS"/>
</dbReference>
<dbReference type="GO" id="GO:0004018">
    <property type="term" value="F:N6-(1,2-dicarboxyethyl)AMP AMP-lyase (fumarate-forming) activity"/>
    <property type="evidence" value="ECO:0007669"/>
    <property type="project" value="InterPro"/>
</dbReference>
<comment type="catalytic activity">
    <reaction evidence="1 12">
        <text>(2S)-2-[5-amino-1-(5-phospho-beta-D-ribosyl)imidazole-4-carboxamido]succinate = 5-amino-1-(5-phospho-beta-D-ribosyl)imidazole-4-carboxamide + fumarate</text>
        <dbReference type="Rhea" id="RHEA:23920"/>
        <dbReference type="ChEBI" id="CHEBI:29806"/>
        <dbReference type="ChEBI" id="CHEBI:58443"/>
        <dbReference type="ChEBI" id="CHEBI:58475"/>
        <dbReference type="EC" id="4.3.2.2"/>
    </reaction>
</comment>
<gene>
    <name evidence="14" type="ORF">CVT25_004936</name>
</gene>
<evidence type="ECO:0000256" key="5">
    <source>
        <dbReference type="ARBA" id="ARBA00011668"/>
    </source>
</evidence>
<comment type="pathway">
    <text evidence="3 12">Purine metabolism; AMP biosynthesis via de novo pathway; AMP from IMP: step 2/2.</text>
</comment>
<evidence type="ECO:0000256" key="12">
    <source>
        <dbReference type="RuleBase" id="RU361172"/>
    </source>
</evidence>
<dbReference type="FunFam" id="1.10.40.30:FF:000005">
    <property type="entry name" value="Adenylosuccinate lyase"/>
    <property type="match status" value="1"/>
</dbReference>
<dbReference type="CDD" id="cd03302">
    <property type="entry name" value="Adenylsuccinate_lyase_2"/>
    <property type="match status" value="1"/>
</dbReference>
<dbReference type="PRINTS" id="PR00149">
    <property type="entry name" value="FUMRATELYASE"/>
</dbReference>
<dbReference type="InterPro" id="IPR000362">
    <property type="entry name" value="Fumarate_lyase_fam"/>
</dbReference>
<dbReference type="InterPro" id="IPR019468">
    <property type="entry name" value="AdenyloSucc_lyase_C"/>
</dbReference>
<proteinExistence type="inferred from homology"/>
<evidence type="ECO:0000256" key="2">
    <source>
        <dbReference type="ARBA" id="ARBA00004706"/>
    </source>
</evidence>
<dbReference type="GO" id="GO:0006189">
    <property type="term" value="P:'de novo' IMP biosynthetic process"/>
    <property type="evidence" value="ECO:0007669"/>
    <property type="project" value="UniProtKB-UniPathway"/>
</dbReference>
<evidence type="ECO:0000256" key="7">
    <source>
        <dbReference type="ARBA" id="ARBA00017058"/>
    </source>
</evidence>
<keyword evidence="15" id="KW-1185">Reference proteome</keyword>
<feature type="domain" description="Adenylosuccinate lyase C-terminal" evidence="13">
    <location>
        <begin position="373"/>
        <end position="457"/>
    </location>
</feature>
<dbReference type="EMBL" id="NHYD01000400">
    <property type="protein sequence ID" value="PPQ94279.1"/>
    <property type="molecule type" value="Genomic_DNA"/>
</dbReference>
<dbReference type="AlphaFoldDB" id="A0A409XTX5"/>